<feature type="region of interest" description="Disordered" evidence="2">
    <location>
        <begin position="253"/>
        <end position="286"/>
    </location>
</feature>
<feature type="compositionally biased region" description="Polar residues" evidence="2">
    <location>
        <begin position="265"/>
        <end position="277"/>
    </location>
</feature>
<gene>
    <name evidence="3" type="ORF">PPERSA_01596</name>
</gene>
<dbReference type="EMBL" id="LDAU01000166">
    <property type="protein sequence ID" value="KRX01726.1"/>
    <property type="molecule type" value="Genomic_DNA"/>
</dbReference>
<evidence type="ECO:0000313" key="3">
    <source>
        <dbReference type="EMBL" id="KRX01726.1"/>
    </source>
</evidence>
<feature type="region of interest" description="Disordered" evidence="2">
    <location>
        <begin position="126"/>
        <end position="149"/>
    </location>
</feature>
<keyword evidence="4" id="KW-1185">Reference proteome</keyword>
<evidence type="ECO:0000256" key="2">
    <source>
        <dbReference type="SAM" id="MobiDB-lite"/>
    </source>
</evidence>
<proteinExistence type="predicted"/>
<reference evidence="3 4" key="1">
    <citation type="journal article" date="2015" name="Sci. Rep.">
        <title>Genome of the facultative scuticociliatosis pathogen Pseudocohnilembus persalinus provides insight into its virulence through horizontal gene transfer.</title>
        <authorList>
            <person name="Xiong J."/>
            <person name="Wang G."/>
            <person name="Cheng J."/>
            <person name="Tian M."/>
            <person name="Pan X."/>
            <person name="Warren A."/>
            <person name="Jiang C."/>
            <person name="Yuan D."/>
            <person name="Miao W."/>
        </authorList>
    </citation>
    <scope>NUCLEOTIDE SEQUENCE [LARGE SCALE GENOMIC DNA]</scope>
    <source>
        <strain evidence="3">36N120E</strain>
    </source>
</reference>
<sequence length="441" mass="52908">MNLYIKNRKQMENRDKNQNVKKIQINQGYQQTVNDKIQEIFNVLKTSKLQFQEEQLLLDELEDDKKQKSTKIFDQFNTLMDSRKALYQNTQIKHNRPFIKAVPSGKLFKNEKLIIGSEIDQELETRAKSLSPVSQQKKQKYQPDPRPWKPGNYYPKLFKEETLLCHEQSIFEDLDNQDKESRNQKQKILNELIRIANSPQKYFLQQNSDLDTRFDKKIAFDQNSFGSLQKKQEQIQKLKQLQKEYQKIQEEQKNKLEEKQKSRSLKQLQGSFDTDSFAQKKERQQQLKHDLLFKQHNQLQGPMKVGSKNQYFSKRIFLENKPESRARSTSPNKNREAQWRVGRAVLQTFDDIKNQKNKFTDNKSKNKDDKNYTYEIKNTYPRIINDQEQQNKKIILKKELQQGDIKKMAEEKRFYYKPQFKDLNSNSIQNQFDQKMFNSFN</sequence>
<protein>
    <submittedName>
        <fullName evidence="3">Uncharacterized protein</fullName>
    </submittedName>
</protein>
<dbReference type="Proteomes" id="UP000054937">
    <property type="component" value="Unassembled WGS sequence"/>
</dbReference>
<evidence type="ECO:0000256" key="1">
    <source>
        <dbReference type="SAM" id="Coils"/>
    </source>
</evidence>
<dbReference type="InParanoid" id="A0A0V0QHR6"/>
<evidence type="ECO:0000313" key="4">
    <source>
        <dbReference type="Proteomes" id="UP000054937"/>
    </source>
</evidence>
<dbReference type="AlphaFoldDB" id="A0A0V0QHR6"/>
<keyword evidence="1" id="KW-0175">Coiled coil</keyword>
<name>A0A0V0QHR6_PSEPJ</name>
<accession>A0A0V0QHR6</accession>
<feature type="coiled-coil region" evidence="1">
    <location>
        <begin position="44"/>
        <end position="71"/>
    </location>
</feature>
<organism evidence="3 4">
    <name type="scientific">Pseudocohnilembus persalinus</name>
    <name type="common">Ciliate</name>
    <dbReference type="NCBI Taxonomy" id="266149"/>
    <lineage>
        <taxon>Eukaryota</taxon>
        <taxon>Sar</taxon>
        <taxon>Alveolata</taxon>
        <taxon>Ciliophora</taxon>
        <taxon>Intramacronucleata</taxon>
        <taxon>Oligohymenophorea</taxon>
        <taxon>Scuticociliatia</taxon>
        <taxon>Philasterida</taxon>
        <taxon>Pseudocohnilembidae</taxon>
        <taxon>Pseudocohnilembus</taxon>
    </lineage>
</organism>
<comment type="caution">
    <text evidence="3">The sequence shown here is derived from an EMBL/GenBank/DDBJ whole genome shotgun (WGS) entry which is preliminary data.</text>
</comment>